<reference evidence="1 2" key="1">
    <citation type="journal article" date="2019" name="Sci. Rep.">
        <title>Orb-weaving spider Araneus ventricosus genome elucidates the spidroin gene catalogue.</title>
        <authorList>
            <person name="Kono N."/>
            <person name="Nakamura H."/>
            <person name="Ohtoshi R."/>
            <person name="Moran D.A.P."/>
            <person name="Shinohara A."/>
            <person name="Yoshida Y."/>
            <person name="Fujiwara M."/>
            <person name="Mori M."/>
            <person name="Tomita M."/>
            <person name="Arakawa K."/>
        </authorList>
    </citation>
    <scope>NUCLEOTIDE SEQUENCE [LARGE SCALE GENOMIC DNA]</scope>
</reference>
<dbReference type="EMBL" id="BGPR01001810">
    <property type="protein sequence ID" value="GBM62307.1"/>
    <property type="molecule type" value="Genomic_DNA"/>
</dbReference>
<name>A0A4Y2H9H3_ARAVE</name>
<accession>A0A4Y2H9H3</accession>
<evidence type="ECO:0000313" key="2">
    <source>
        <dbReference type="Proteomes" id="UP000499080"/>
    </source>
</evidence>
<protein>
    <submittedName>
        <fullName evidence="1">Uncharacterized protein</fullName>
    </submittedName>
</protein>
<evidence type="ECO:0000313" key="1">
    <source>
        <dbReference type="EMBL" id="GBM62307.1"/>
    </source>
</evidence>
<sequence length="92" mass="10972">MESKRERKVKKRRDLFLELDDYDFRRRFRLTKESVVELTLLKLNWCMPQFTERKRKYPVLSAKQCHSLDIGLGVNGRATPCFSPCKSGMPYQ</sequence>
<comment type="caution">
    <text evidence="1">The sequence shown here is derived from an EMBL/GenBank/DDBJ whole genome shotgun (WGS) entry which is preliminary data.</text>
</comment>
<dbReference type="AlphaFoldDB" id="A0A4Y2H9H3"/>
<proteinExistence type="predicted"/>
<gene>
    <name evidence="1" type="ORF">AVEN_157925_1</name>
</gene>
<keyword evidence="2" id="KW-1185">Reference proteome</keyword>
<dbReference type="Proteomes" id="UP000499080">
    <property type="component" value="Unassembled WGS sequence"/>
</dbReference>
<organism evidence="1 2">
    <name type="scientific">Araneus ventricosus</name>
    <name type="common">Orbweaver spider</name>
    <name type="synonym">Epeira ventricosa</name>
    <dbReference type="NCBI Taxonomy" id="182803"/>
    <lineage>
        <taxon>Eukaryota</taxon>
        <taxon>Metazoa</taxon>
        <taxon>Ecdysozoa</taxon>
        <taxon>Arthropoda</taxon>
        <taxon>Chelicerata</taxon>
        <taxon>Arachnida</taxon>
        <taxon>Araneae</taxon>
        <taxon>Araneomorphae</taxon>
        <taxon>Entelegynae</taxon>
        <taxon>Araneoidea</taxon>
        <taxon>Araneidae</taxon>
        <taxon>Araneus</taxon>
    </lineage>
</organism>